<evidence type="ECO:0000313" key="2">
    <source>
        <dbReference type="EMBL" id="OSY36877.1"/>
    </source>
</evidence>
<sequence length="108" mass="12237">MIYEVREYVAVPGRLPAIIKLFREVTLPLFDRHGMKVVSVGRTSFGDNSFNELVYVLQFSDLAELDAKWTAFLGDDDWADALSTYEADGPLHQSIRRRLVDPSPFSDA</sequence>
<dbReference type="EMBL" id="MIGB01000035">
    <property type="protein sequence ID" value="OSY36877.1"/>
    <property type="molecule type" value="Genomic_DNA"/>
</dbReference>
<dbReference type="Gene3D" id="3.30.70.100">
    <property type="match status" value="1"/>
</dbReference>
<reference evidence="2 3" key="1">
    <citation type="submission" date="2016-09" db="EMBL/GenBank/DDBJ databases">
        <title>Pseudonocardia autotrophica DSM535, a candidate organism with high potential of specific P450 cytochromes.</title>
        <authorList>
            <person name="Grumaz C."/>
            <person name="Vainshtein Y."/>
            <person name="Kirstahler P."/>
            <person name="Sohn K."/>
        </authorList>
    </citation>
    <scope>NUCLEOTIDE SEQUENCE [LARGE SCALE GENOMIC DNA]</scope>
    <source>
        <strain evidence="2 3">DSM 535</strain>
    </source>
</reference>
<dbReference type="SUPFAM" id="SSF54909">
    <property type="entry name" value="Dimeric alpha+beta barrel"/>
    <property type="match status" value="1"/>
</dbReference>
<dbReference type="InterPro" id="IPR011008">
    <property type="entry name" value="Dimeric_a/b-barrel"/>
</dbReference>
<keyword evidence="3" id="KW-1185">Reference proteome</keyword>
<dbReference type="OrthoDB" id="9809695at2"/>
<evidence type="ECO:0000259" key="1">
    <source>
        <dbReference type="Pfam" id="PF07978"/>
    </source>
</evidence>
<dbReference type="RefSeq" id="WP_085915290.1">
    <property type="nucleotide sequence ID" value="NZ_AP018920.1"/>
</dbReference>
<proteinExistence type="predicted"/>
<dbReference type="Proteomes" id="UP000194360">
    <property type="component" value="Unassembled WGS sequence"/>
</dbReference>
<dbReference type="AlphaFoldDB" id="A0A1Y2MQA4"/>
<comment type="caution">
    <text evidence="2">The sequence shown here is derived from an EMBL/GenBank/DDBJ whole genome shotgun (WGS) entry which is preliminary data.</text>
</comment>
<protein>
    <recommendedName>
        <fullName evidence="1">NIPSNAP domain-containing protein</fullName>
    </recommendedName>
</protein>
<feature type="domain" description="NIPSNAP" evidence="1">
    <location>
        <begin position="3"/>
        <end position="106"/>
    </location>
</feature>
<dbReference type="Pfam" id="PF07978">
    <property type="entry name" value="NIPSNAP"/>
    <property type="match status" value="1"/>
</dbReference>
<dbReference type="STRING" id="2074.BG845_05150"/>
<evidence type="ECO:0000313" key="3">
    <source>
        <dbReference type="Proteomes" id="UP000194360"/>
    </source>
</evidence>
<gene>
    <name evidence="2" type="ORF">BG845_05150</name>
</gene>
<dbReference type="InterPro" id="IPR012577">
    <property type="entry name" value="NIPSNAP"/>
</dbReference>
<accession>A0A1Y2MQA4</accession>
<organism evidence="2 3">
    <name type="scientific">Pseudonocardia autotrophica</name>
    <name type="common">Amycolata autotrophica</name>
    <name type="synonym">Nocardia autotrophica</name>
    <dbReference type="NCBI Taxonomy" id="2074"/>
    <lineage>
        <taxon>Bacteria</taxon>
        <taxon>Bacillati</taxon>
        <taxon>Actinomycetota</taxon>
        <taxon>Actinomycetes</taxon>
        <taxon>Pseudonocardiales</taxon>
        <taxon>Pseudonocardiaceae</taxon>
        <taxon>Pseudonocardia</taxon>
    </lineage>
</organism>
<name>A0A1Y2MQA4_PSEAH</name>